<dbReference type="Pfam" id="PF13545">
    <property type="entry name" value="HTH_Crp_2"/>
    <property type="match status" value="1"/>
</dbReference>
<dbReference type="InterPro" id="IPR012318">
    <property type="entry name" value="HTH_CRP"/>
</dbReference>
<dbReference type="SUPFAM" id="SSF51206">
    <property type="entry name" value="cAMP-binding domain-like"/>
    <property type="match status" value="1"/>
</dbReference>
<dbReference type="PROSITE" id="PS00042">
    <property type="entry name" value="HTH_CRP_1"/>
    <property type="match status" value="1"/>
</dbReference>
<dbReference type="GO" id="GO:0005829">
    <property type="term" value="C:cytosol"/>
    <property type="evidence" value="ECO:0007669"/>
    <property type="project" value="TreeGrafter"/>
</dbReference>
<dbReference type="PANTHER" id="PTHR24567">
    <property type="entry name" value="CRP FAMILY TRANSCRIPTIONAL REGULATORY PROTEIN"/>
    <property type="match status" value="1"/>
</dbReference>
<dbReference type="PANTHER" id="PTHR24567:SF28">
    <property type="entry name" value="LISTERIOLYSIN REGULATORY PROTEIN"/>
    <property type="match status" value="1"/>
</dbReference>
<dbReference type="Gene3D" id="1.10.10.10">
    <property type="entry name" value="Winged helix-like DNA-binding domain superfamily/Winged helix DNA-binding domain"/>
    <property type="match status" value="1"/>
</dbReference>
<dbReference type="PROSITE" id="PS50042">
    <property type="entry name" value="CNMP_BINDING_3"/>
    <property type="match status" value="1"/>
</dbReference>
<comment type="caution">
    <text evidence="6">The sequence shown here is derived from an EMBL/GenBank/DDBJ whole genome shotgun (WGS) entry which is preliminary data.</text>
</comment>
<feature type="domain" description="Cyclic nucleotide-binding" evidence="4">
    <location>
        <begin position="23"/>
        <end position="140"/>
    </location>
</feature>
<evidence type="ECO:0000313" key="6">
    <source>
        <dbReference type="EMBL" id="TWI23136.1"/>
    </source>
</evidence>
<name>A0A562MTD4_9HYPH</name>
<keyword evidence="1" id="KW-0805">Transcription regulation</keyword>
<dbReference type="InterPro" id="IPR050397">
    <property type="entry name" value="Env_Response_Regulators"/>
</dbReference>
<proteinExistence type="predicted"/>
<dbReference type="GO" id="GO:0003700">
    <property type="term" value="F:DNA-binding transcription factor activity"/>
    <property type="evidence" value="ECO:0007669"/>
    <property type="project" value="InterPro"/>
</dbReference>
<organism evidence="6 7">
    <name type="scientific">Mesorhizobium tianshanense</name>
    <dbReference type="NCBI Taxonomy" id="39844"/>
    <lineage>
        <taxon>Bacteria</taxon>
        <taxon>Pseudomonadati</taxon>
        <taxon>Pseudomonadota</taxon>
        <taxon>Alphaproteobacteria</taxon>
        <taxon>Hyphomicrobiales</taxon>
        <taxon>Phyllobacteriaceae</taxon>
        <taxon>Mesorhizobium</taxon>
    </lineage>
</organism>
<dbReference type="InterPro" id="IPR036390">
    <property type="entry name" value="WH_DNA-bd_sf"/>
</dbReference>
<evidence type="ECO:0000259" key="5">
    <source>
        <dbReference type="PROSITE" id="PS51063"/>
    </source>
</evidence>
<dbReference type="CDD" id="cd00038">
    <property type="entry name" value="CAP_ED"/>
    <property type="match status" value="1"/>
</dbReference>
<dbReference type="Proteomes" id="UP000317122">
    <property type="component" value="Unassembled WGS sequence"/>
</dbReference>
<dbReference type="OrthoDB" id="667966at2"/>
<evidence type="ECO:0000256" key="1">
    <source>
        <dbReference type="ARBA" id="ARBA00023015"/>
    </source>
</evidence>
<dbReference type="InterPro" id="IPR014710">
    <property type="entry name" value="RmlC-like_jellyroll"/>
</dbReference>
<dbReference type="EMBL" id="VLKT01000060">
    <property type="protein sequence ID" value="TWI23136.1"/>
    <property type="molecule type" value="Genomic_DNA"/>
</dbReference>
<dbReference type="PROSITE" id="PS51063">
    <property type="entry name" value="HTH_CRP_2"/>
    <property type="match status" value="1"/>
</dbReference>
<dbReference type="AlphaFoldDB" id="A0A562MTD4"/>
<dbReference type="RefSeq" id="WP_145722401.1">
    <property type="nucleotide sequence ID" value="NZ_BSPF01000002.1"/>
</dbReference>
<feature type="domain" description="HTH crp-type" evidence="5">
    <location>
        <begin position="154"/>
        <end position="234"/>
    </location>
</feature>
<dbReference type="Pfam" id="PF00027">
    <property type="entry name" value="cNMP_binding"/>
    <property type="match status" value="1"/>
</dbReference>
<evidence type="ECO:0000256" key="3">
    <source>
        <dbReference type="ARBA" id="ARBA00023163"/>
    </source>
</evidence>
<protein>
    <submittedName>
        <fullName evidence="6">CRP/FNR family transcriptional regulator</fullName>
    </submittedName>
</protein>
<keyword evidence="2" id="KW-0238">DNA-binding</keyword>
<evidence type="ECO:0000259" key="4">
    <source>
        <dbReference type="PROSITE" id="PS50042"/>
    </source>
</evidence>
<dbReference type="InterPro" id="IPR036388">
    <property type="entry name" value="WH-like_DNA-bd_sf"/>
</dbReference>
<evidence type="ECO:0000313" key="7">
    <source>
        <dbReference type="Proteomes" id="UP000317122"/>
    </source>
</evidence>
<dbReference type="InterPro" id="IPR000595">
    <property type="entry name" value="cNMP-bd_dom"/>
</dbReference>
<dbReference type="SMART" id="SM00100">
    <property type="entry name" value="cNMP"/>
    <property type="match status" value="1"/>
</dbReference>
<gene>
    <name evidence="6" type="ORF">IQ26_06443</name>
</gene>
<dbReference type="GO" id="GO:0003677">
    <property type="term" value="F:DNA binding"/>
    <property type="evidence" value="ECO:0007669"/>
    <property type="project" value="UniProtKB-KW"/>
</dbReference>
<dbReference type="PRINTS" id="PR00034">
    <property type="entry name" value="HTHCRP"/>
</dbReference>
<evidence type="ECO:0000256" key="2">
    <source>
        <dbReference type="ARBA" id="ARBA00023125"/>
    </source>
</evidence>
<keyword evidence="7" id="KW-1185">Reference proteome</keyword>
<dbReference type="InterPro" id="IPR018335">
    <property type="entry name" value="Tscrpt_reg_HTH_Crp-type_CS"/>
</dbReference>
<dbReference type="SMART" id="SM00419">
    <property type="entry name" value="HTH_CRP"/>
    <property type="match status" value="1"/>
</dbReference>
<dbReference type="SUPFAM" id="SSF46785">
    <property type="entry name" value="Winged helix' DNA-binding domain"/>
    <property type="match status" value="1"/>
</dbReference>
<accession>A0A562MTD4</accession>
<sequence>MKALPPVRILSACDRCEVRRKSICNAVKPVLQKEISRISRVRTFEAGNTILAEAEDSVFLGIVMSGILRVQRTMADGRQQIVGLLLPADFFGRVFERTSGVAVEAATDVTLCCFERHAFERLLSRSPELEHQMFLAVLRELDAARDWMLLLGSQTIPERVASFFLILHRRTTVIEPDMPSRKRRLSVHVPISRHDMAAYLGTTVETISRVIQDMSRRGIIEIHSPQHFGILDEKRLVRCSGREELSIGHRCLADEPHMAVG</sequence>
<dbReference type="InterPro" id="IPR018490">
    <property type="entry name" value="cNMP-bd_dom_sf"/>
</dbReference>
<reference evidence="6 7" key="1">
    <citation type="journal article" date="2015" name="Stand. Genomic Sci.">
        <title>Genomic Encyclopedia of Bacterial and Archaeal Type Strains, Phase III: the genomes of soil and plant-associated and newly described type strains.</title>
        <authorList>
            <person name="Whitman W.B."/>
            <person name="Woyke T."/>
            <person name="Klenk H.P."/>
            <person name="Zhou Y."/>
            <person name="Lilburn T.G."/>
            <person name="Beck B.J."/>
            <person name="De Vos P."/>
            <person name="Vandamme P."/>
            <person name="Eisen J.A."/>
            <person name="Garrity G."/>
            <person name="Hugenholtz P."/>
            <person name="Kyrpides N.C."/>
        </authorList>
    </citation>
    <scope>NUCLEOTIDE SEQUENCE [LARGE SCALE GENOMIC DNA]</scope>
    <source>
        <strain evidence="6 7">CGMCC 1.2546</strain>
    </source>
</reference>
<dbReference type="Gene3D" id="2.60.120.10">
    <property type="entry name" value="Jelly Rolls"/>
    <property type="match status" value="1"/>
</dbReference>
<keyword evidence="3" id="KW-0804">Transcription</keyword>